<dbReference type="EMBL" id="CCDP010000001">
    <property type="protein sequence ID" value="CDQ38288.1"/>
    <property type="molecule type" value="Genomic_DNA"/>
</dbReference>
<evidence type="ECO:0000313" key="1">
    <source>
        <dbReference type="EMBL" id="CDQ38288.1"/>
    </source>
</evidence>
<dbReference type="STRING" id="1462526.BN990_00557"/>
<accession>A0A024Q6X9</accession>
<dbReference type="RefSeq" id="WP_021289838.1">
    <property type="nucleotide sequence ID" value="NZ_BNER01000001.1"/>
</dbReference>
<organism evidence="1 2">
    <name type="scientific">Virgibacillus massiliensis</name>
    <dbReference type="NCBI Taxonomy" id="1462526"/>
    <lineage>
        <taxon>Bacteria</taxon>
        <taxon>Bacillati</taxon>
        <taxon>Bacillota</taxon>
        <taxon>Bacilli</taxon>
        <taxon>Bacillales</taxon>
        <taxon>Bacillaceae</taxon>
        <taxon>Virgibacillus</taxon>
    </lineage>
</organism>
<comment type="caution">
    <text evidence="1">The sequence shown here is derived from an EMBL/GenBank/DDBJ whole genome shotgun (WGS) entry which is preliminary data.</text>
</comment>
<proteinExistence type="predicted"/>
<evidence type="ECO:0008006" key="3">
    <source>
        <dbReference type="Google" id="ProtNLM"/>
    </source>
</evidence>
<dbReference type="AlphaFoldDB" id="A0A024Q6X9"/>
<dbReference type="eggNOG" id="ENOG50320AF">
    <property type="taxonomic scope" value="Bacteria"/>
</dbReference>
<reference evidence="2" key="2">
    <citation type="submission" date="2014-05" db="EMBL/GenBank/DDBJ databases">
        <title>Draft genome sequence of Virgibacillus massiliensis Vm-5.</title>
        <authorList>
            <person name="Khelaifia S."/>
            <person name="Croce O."/>
            <person name="Lagier J.C."/>
            <person name="Raoult D."/>
        </authorList>
    </citation>
    <scope>NUCLEOTIDE SEQUENCE [LARGE SCALE GENOMIC DNA]</scope>
    <source>
        <strain evidence="2">Vm-5</strain>
    </source>
</reference>
<dbReference type="Gene3D" id="3.40.630.30">
    <property type="match status" value="1"/>
</dbReference>
<dbReference type="Proteomes" id="UP000028875">
    <property type="component" value="Unassembled WGS sequence"/>
</dbReference>
<sequence>MNLIPADKAEEGKIDKFLENNPNVKRQSLLCKGYVVELKGQIEGCFILEEMEEGTYWLKQLYITQSEAAILPVLLEAILMMAKQQHAQRVYVHSHQPVVDILLEALQFHPQKERVFVDKYDKSEGNWWLYHVS</sequence>
<name>A0A024Q6X9_9BACI</name>
<gene>
    <name evidence="1" type="ORF">BN990_00557</name>
</gene>
<reference evidence="1 2" key="1">
    <citation type="submission" date="2014-03" db="EMBL/GenBank/DDBJ databases">
        <authorList>
            <person name="Urmite Genomes U."/>
        </authorList>
    </citation>
    <scope>NUCLEOTIDE SEQUENCE [LARGE SCALE GENOMIC DNA]</scope>
    <source>
        <strain evidence="1 2">Vm-5</strain>
    </source>
</reference>
<dbReference type="OrthoDB" id="2970403at2"/>
<keyword evidence="2" id="KW-1185">Reference proteome</keyword>
<protein>
    <recommendedName>
        <fullName evidence="3">N-acetyltransferase domain-containing protein</fullName>
    </recommendedName>
</protein>
<evidence type="ECO:0000313" key="2">
    <source>
        <dbReference type="Proteomes" id="UP000028875"/>
    </source>
</evidence>